<comment type="subcellular location">
    <subcellularLocation>
        <location evidence="1">Cell membrane</location>
    </subcellularLocation>
</comment>
<keyword evidence="5" id="KW-0472">Membrane</keyword>
<keyword evidence="3" id="KW-0328">Glycosyltransferase</keyword>
<name>A0A2Z4FKJ2_9DELT</name>
<dbReference type="RefSeq" id="WP_111333527.1">
    <property type="nucleotide sequence ID" value="NZ_CP030032.1"/>
</dbReference>
<dbReference type="CDD" id="cd02522">
    <property type="entry name" value="GT_2_like_a"/>
    <property type="match status" value="1"/>
</dbReference>
<evidence type="ECO:0000256" key="5">
    <source>
        <dbReference type="ARBA" id="ARBA00023136"/>
    </source>
</evidence>
<dbReference type="OrthoDB" id="5291101at2"/>
<evidence type="ECO:0000313" key="7">
    <source>
        <dbReference type="Proteomes" id="UP000249799"/>
    </source>
</evidence>
<dbReference type="Gene3D" id="3.90.550.10">
    <property type="entry name" value="Spore Coat Polysaccharide Biosynthesis Protein SpsA, Chain A"/>
    <property type="match status" value="1"/>
</dbReference>
<protein>
    <submittedName>
        <fullName evidence="6">Glycosyl transferase</fullName>
    </submittedName>
</protein>
<dbReference type="InterPro" id="IPR029044">
    <property type="entry name" value="Nucleotide-diphossugar_trans"/>
</dbReference>
<dbReference type="PANTHER" id="PTHR43646">
    <property type="entry name" value="GLYCOSYLTRANSFERASE"/>
    <property type="match status" value="1"/>
</dbReference>
<dbReference type="InterPro" id="IPR026461">
    <property type="entry name" value="Trfase_2_rSAM/seldom_assoc"/>
</dbReference>
<dbReference type="GO" id="GO:0016757">
    <property type="term" value="F:glycosyltransferase activity"/>
    <property type="evidence" value="ECO:0007669"/>
    <property type="project" value="UniProtKB-KW"/>
</dbReference>
<dbReference type="AlphaFoldDB" id="A0A2Z4FKJ2"/>
<dbReference type="InterPro" id="IPR001173">
    <property type="entry name" value="Glyco_trans_2-like"/>
</dbReference>
<dbReference type="EMBL" id="CP030032">
    <property type="protein sequence ID" value="AWV89214.1"/>
    <property type="molecule type" value="Genomic_DNA"/>
</dbReference>
<proteinExistence type="predicted"/>
<keyword evidence="7" id="KW-1185">Reference proteome</keyword>
<evidence type="ECO:0000256" key="2">
    <source>
        <dbReference type="ARBA" id="ARBA00022475"/>
    </source>
</evidence>
<evidence type="ECO:0000256" key="3">
    <source>
        <dbReference type="ARBA" id="ARBA00022676"/>
    </source>
</evidence>
<dbReference type="KEGG" id="bsed:DN745_07615"/>
<dbReference type="Pfam" id="PF00535">
    <property type="entry name" value="Glycos_transf_2"/>
    <property type="match status" value="1"/>
</dbReference>
<reference evidence="6 7" key="1">
    <citation type="submission" date="2018-06" db="EMBL/GenBank/DDBJ databases">
        <title>Lujinxingia sediminis gen. nov. sp. nov., a new facultative anaerobic member of the class Deltaproteobacteria, and proposal of Lujinxingaceae fam. nov.</title>
        <authorList>
            <person name="Guo L.-Y."/>
            <person name="Li C.-M."/>
            <person name="Wang S."/>
            <person name="Du Z.-J."/>
        </authorList>
    </citation>
    <scope>NUCLEOTIDE SEQUENCE [LARGE SCALE GENOMIC DNA]</scope>
    <source>
        <strain evidence="6 7">FA350</strain>
    </source>
</reference>
<evidence type="ECO:0000256" key="4">
    <source>
        <dbReference type="ARBA" id="ARBA00022679"/>
    </source>
</evidence>
<evidence type="ECO:0000256" key="1">
    <source>
        <dbReference type="ARBA" id="ARBA00004236"/>
    </source>
</evidence>
<evidence type="ECO:0000313" key="6">
    <source>
        <dbReference type="EMBL" id="AWV89214.1"/>
    </source>
</evidence>
<gene>
    <name evidence="6" type="ORF">DN745_07615</name>
</gene>
<dbReference type="PANTHER" id="PTHR43646:SF2">
    <property type="entry name" value="GLYCOSYLTRANSFERASE 2-LIKE DOMAIN-CONTAINING PROTEIN"/>
    <property type="match status" value="1"/>
</dbReference>
<organism evidence="6 7">
    <name type="scientific">Bradymonas sediminis</name>
    <dbReference type="NCBI Taxonomy" id="1548548"/>
    <lineage>
        <taxon>Bacteria</taxon>
        <taxon>Deltaproteobacteria</taxon>
        <taxon>Bradymonadales</taxon>
        <taxon>Bradymonadaceae</taxon>
        <taxon>Bradymonas</taxon>
    </lineage>
</organism>
<sequence length="236" mass="26930">MISVITLCLNEAENLGNRRRELGRQGVAWEWIVVDGGSEDATVEVARSLGARVIQAPRGRGTQLNAGAREARGDILLFLHADTELPPDGLRAVRRLMGDAQILGGNFRIRFSGDHWESRALEVIYRIRQSLLGVYYGDSTIFVRRDIFRQLGGFPDQKIMEDYDFVRRLERAGRTRQLDEFVISSDRRYQGKLGRWLFRWASILVLYRLGVPADRLADFYPTHKIDGRSRPAGSPR</sequence>
<dbReference type="Proteomes" id="UP000249799">
    <property type="component" value="Chromosome"/>
</dbReference>
<keyword evidence="2" id="KW-1003">Cell membrane</keyword>
<keyword evidence="4 6" id="KW-0808">Transferase</keyword>
<dbReference type="SUPFAM" id="SSF53448">
    <property type="entry name" value="Nucleotide-diphospho-sugar transferases"/>
    <property type="match status" value="1"/>
</dbReference>
<accession>A0A2Z4FKJ2</accession>
<dbReference type="GO" id="GO:0005886">
    <property type="term" value="C:plasma membrane"/>
    <property type="evidence" value="ECO:0007669"/>
    <property type="project" value="UniProtKB-SubCell"/>
</dbReference>
<dbReference type="NCBIfam" id="TIGR04283">
    <property type="entry name" value="glyco_like_mftF"/>
    <property type="match status" value="1"/>
</dbReference>